<name>A0ABD2AWE4_VESMC</name>
<dbReference type="Proteomes" id="UP001607303">
    <property type="component" value="Unassembled WGS sequence"/>
</dbReference>
<protein>
    <submittedName>
        <fullName evidence="2">Uncharacterized protein</fullName>
    </submittedName>
</protein>
<comment type="caution">
    <text evidence="2">The sequence shown here is derived from an EMBL/GenBank/DDBJ whole genome shotgun (WGS) entry which is preliminary data.</text>
</comment>
<evidence type="ECO:0000313" key="2">
    <source>
        <dbReference type="EMBL" id="KAL2724944.1"/>
    </source>
</evidence>
<feature type="transmembrane region" description="Helical" evidence="1">
    <location>
        <begin position="33"/>
        <end position="53"/>
    </location>
</feature>
<reference evidence="2 3" key="1">
    <citation type="journal article" date="2024" name="Ann. Entomol. Soc. Am.">
        <title>Genomic analyses of the southern and eastern yellowjacket wasps (Hymenoptera: Vespidae) reveal evolutionary signatures of social life.</title>
        <authorList>
            <person name="Catto M.A."/>
            <person name="Caine P.B."/>
            <person name="Orr S.E."/>
            <person name="Hunt B.G."/>
            <person name="Goodisman M.A.D."/>
        </authorList>
    </citation>
    <scope>NUCLEOTIDE SEQUENCE [LARGE SCALE GENOMIC DNA]</scope>
    <source>
        <strain evidence="2">232</strain>
        <tissue evidence="2">Head and thorax</tissue>
    </source>
</reference>
<evidence type="ECO:0000313" key="3">
    <source>
        <dbReference type="Proteomes" id="UP001607303"/>
    </source>
</evidence>
<keyword evidence="1" id="KW-1133">Transmembrane helix</keyword>
<keyword evidence="1" id="KW-0812">Transmembrane</keyword>
<dbReference type="AlphaFoldDB" id="A0ABD2AWE4"/>
<feature type="transmembrane region" description="Helical" evidence="1">
    <location>
        <begin position="65"/>
        <end position="83"/>
    </location>
</feature>
<organism evidence="2 3">
    <name type="scientific">Vespula maculifrons</name>
    <name type="common">Eastern yellow jacket</name>
    <name type="synonym">Wasp</name>
    <dbReference type="NCBI Taxonomy" id="7453"/>
    <lineage>
        <taxon>Eukaryota</taxon>
        <taxon>Metazoa</taxon>
        <taxon>Ecdysozoa</taxon>
        <taxon>Arthropoda</taxon>
        <taxon>Hexapoda</taxon>
        <taxon>Insecta</taxon>
        <taxon>Pterygota</taxon>
        <taxon>Neoptera</taxon>
        <taxon>Endopterygota</taxon>
        <taxon>Hymenoptera</taxon>
        <taxon>Apocrita</taxon>
        <taxon>Aculeata</taxon>
        <taxon>Vespoidea</taxon>
        <taxon>Vespidae</taxon>
        <taxon>Vespinae</taxon>
        <taxon>Vespula</taxon>
    </lineage>
</organism>
<gene>
    <name evidence="2" type="ORF">V1477_018805</name>
</gene>
<keyword evidence="1" id="KW-0472">Membrane</keyword>
<keyword evidence="3" id="KW-1185">Reference proteome</keyword>
<sequence>MYNNDIDWNFIVSRYIRLRYNRTIYSRVEKKKLTVNFVRMSPFIVISTRYLISCNIFDNTQVVDLIIICMCYFILNGLFYECLQDE</sequence>
<accession>A0ABD2AWE4</accession>
<proteinExistence type="predicted"/>
<evidence type="ECO:0000256" key="1">
    <source>
        <dbReference type="SAM" id="Phobius"/>
    </source>
</evidence>
<dbReference type="EMBL" id="JAYRBN010000112">
    <property type="protein sequence ID" value="KAL2724944.1"/>
    <property type="molecule type" value="Genomic_DNA"/>
</dbReference>